<evidence type="ECO:0000256" key="1">
    <source>
        <dbReference type="SAM" id="MobiDB-lite"/>
    </source>
</evidence>
<protein>
    <submittedName>
        <fullName evidence="2">Uncharacterized protein</fullName>
    </submittedName>
</protein>
<dbReference type="Proteomes" id="UP000821866">
    <property type="component" value="Chromosome 4"/>
</dbReference>
<evidence type="ECO:0000313" key="2">
    <source>
        <dbReference type="EMBL" id="KAH8028782.1"/>
    </source>
</evidence>
<reference evidence="2" key="2">
    <citation type="submission" date="2021-09" db="EMBL/GenBank/DDBJ databases">
        <authorList>
            <person name="Jia N."/>
            <person name="Wang J."/>
            <person name="Shi W."/>
            <person name="Du L."/>
            <person name="Sun Y."/>
            <person name="Zhan W."/>
            <person name="Jiang J."/>
            <person name="Wang Q."/>
            <person name="Zhang B."/>
            <person name="Ji P."/>
            <person name="Sakyi L.B."/>
            <person name="Cui X."/>
            <person name="Yuan T."/>
            <person name="Jiang B."/>
            <person name="Yang W."/>
            <person name="Lam T.T.-Y."/>
            <person name="Chang Q."/>
            <person name="Ding S."/>
            <person name="Wang X."/>
            <person name="Zhu J."/>
            <person name="Ruan X."/>
            <person name="Zhao L."/>
            <person name="Wei J."/>
            <person name="Que T."/>
            <person name="Du C."/>
            <person name="Cheng J."/>
            <person name="Dai P."/>
            <person name="Han X."/>
            <person name="Huang E."/>
            <person name="Gao Y."/>
            <person name="Liu J."/>
            <person name="Shao H."/>
            <person name="Ye R."/>
            <person name="Li L."/>
            <person name="Wei W."/>
            <person name="Wang X."/>
            <person name="Wang C."/>
            <person name="Huo Q."/>
            <person name="Li W."/>
            <person name="Guo W."/>
            <person name="Chen H."/>
            <person name="Chen S."/>
            <person name="Zhou L."/>
            <person name="Zhou L."/>
            <person name="Ni X."/>
            <person name="Tian J."/>
            <person name="Zhou Y."/>
            <person name="Sheng Y."/>
            <person name="Liu T."/>
            <person name="Pan Y."/>
            <person name="Xia L."/>
            <person name="Li J."/>
            <person name="Zhao F."/>
            <person name="Cao W."/>
        </authorList>
    </citation>
    <scope>NUCLEOTIDE SEQUENCE</scope>
    <source>
        <strain evidence="2">Rmic-2018</strain>
        <tissue evidence="2">Larvae</tissue>
    </source>
</reference>
<keyword evidence="3" id="KW-1185">Reference proteome</keyword>
<feature type="compositionally biased region" description="Basic residues" evidence="1">
    <location>
        <begin position="9"/>
        <end position="25"/>
    </location>
</feature>
<gene>
    <name evidence="2" type="ORF">HPB51_019581</name>
</gene>
<dbReference type="AlphaFoldDB" id="A0A9J6E350"/>
<evidence type="ECO:0000313" key="3">
    <source>
        <dbReference type="Proteomes" id="UP000821866"/>
    </source>
</evidence>
<name>A0A9J6E350_RHIMP</name>
<proteinExistence type="predicted"/>
<dbReference type="EMBL" id="JABSTU010000006">
    <property type="protein sequence ID" value="KAH8028782.1"/>
    <property type="molecule type" value="Genomic_DNA"/>
</dbReference>
<feature type="region of interest" description="Disordered" evidence="1">
    <location>
        <begin position="1"/>
        <end position="43"/>
    </location>
</feature>
<accession>A0A9J6E350</accession>
<organism evidence="2 3">
    <name type="scientific">Rhipicephalus microplus</name>
    <name type="common">Cattle tick</name>
    <name type="synonym">Boophilus microplus</name>
    <dbReference type="NCBI Taxonomy" id="6941"/>
    <lineage>
        <taxon>Eukaryota</taxon>
        <taxon>Metazoa</taxon>
        <taxon>Ecdysozoa</taxon>
        <taxon>Arthropoda</taxon>
        <taxon>Chelicerata</taxon>
        <taxon>Arachnida</taxon>
        <taxon>Acari</taxon>
        <taxon>Parasitiformes</taxon>
        <taxon>Ixodida</taxon>
        <taxon>Ixodoidea</taxon>
        <taxon>Ixodidae</taxon>
        <taxon>Rhipicephalinae</taxon>
        <taxon>Rhipicephalus</taxon>
        <taxon>Boophilus</taxon>
    </lineage>
</organism>
<sequence>MPGGAKNFWSKHHFGCSRKKGRGRKPNGAAIASREQAPTSYDNVDVAVDDSSCVRGVDAGRTSTDVIVNRGVRETGSQDSVRSVDYDCADAIGNGEERVDVRLPDSVRDVDSGRVRVDADVIGASEVHEARVRETATLEDLSSVSATARKIEHFTDASRAATHSAVHL</sequence>
<reference evidence="2" key="1">
    <citation type="journal article" date="2020" name="Cell">
        <title>Large-Scale Comparative Analyses of Tick Genomes Elucidate Their Genetic Diversity and Vector Capacities.</title>
        <authorList>
            <consortium name="Tick Genome and Microbiome Consortium (TIGMIC)"/>
            <person name="Jia N."/>
            <person name="Wang J."/>
            <person name="Shi W."/>
            <person name="Du L."/>
            <person name="Sun Y."/>
            <person name="Zhan W."/>
            <person name="Jiang J.F."/>
            <person name="Wang Q."/>
            <person name="Zhang B."/>
            <person name="Ji P."/>
            <person name="Bell-Sakyi L."/>
            <person name="Cui X.M."/>
            <person name="Yuan T.T."/>
            <person name="Jiang B.G."/>
            <person name="Yang W.F."/>
            <person name="Lam T.T."/>
            <person name="Chang Q.C."/>
            <person name="Ding S.J."/>
            <person name="Wang X.J."/>
            <person name="Zhu J.G."/>
            <person name="Ruan X.D."/>
            <person name="Zhao L."/>
            <person name="Wei J.T."/>
            <person name="Ye R.Z."/>
            <person name="Que T.C."/>
            <person name="Du C.H."/>
            <person name="Zhou Y.H."/>
            <person name="Cheng J.X."/>
            <person name="Dai P.F."/>
            <person name="Guo W.B."/>
            <person name="Han X.H."/>
            <person name="Huang E.J."/>
            <person name="Li L.F."/>
            <person name="Wei W."/>
            <person name="Gao Y.C."/>
            <person name="Liu J.Z."/>
            <person name="Shao H.Z."/>
            <person name="Wang X."/>
            <person name="Wang C.C."/>
            <person name="Yang T.C."/>
            <person name="Huo Q.B."/>
            <person name="Li W."/>
            <person name="Chen H.Y."/>
            <person name="Chen S.E."/>
            <person name="Zhou L.G."/>
            <person name="Ni X.B."/>
            <person name="Tian J.H."/>
            <person name="Sheng Y."/>
            <person name="Liu T."/>
            <person name="Pan Y.S."/>
            <person name="Xia L.Y."/>
            <person name="Li J."/>
            <person name="Zhao F."/>
            <person name="Cao W.C."/>
        </authorList>
    </citation>
    <scope>NUCLEOTIDE SEQUENCE</scope>
    <source>
        <strain evidence="2">Rmic-2018</strain>
    </source>
</reference>
<comment type="caution">
    <text evidence="2">The sequence shown here is derived from an EMBL/GenBank/DDBJ whole genome shotgun (WGS) entry which is preliminary data.</text>
</comment>